<dbReference type="InterPro" id="IPR029058">
    <property type="entry name" value="AB_hydrolase_fold"/>
</dbReference>
<keyword evidence="3" id="KW-1185">Reference proteome</keyword>
<dbReference type="Gene3D" id="3.40.50.1820">
    <property type="entry name" value="alpha/beta hydrolase"/>
    <property type="match status" value="1"/>
</dbReference>
<evidence type="ECO:0000313" key="3">
    <source>
        <dbReference type="Proteomes" id="UP000216498"/>
    </source>
</evidence>
<reference evidence="2 3" key="1">
    <citation type="submission" date="2017-08" db="EMBL/GenBank/DDBJ databases">
        <title>Virgibacillus indicus sp. nov. and Virgibacillus profoundi sp. nov, two moderately halophilic bacteria isolated from marine sediment by using the Microfluidic Streak Plate.</title>
        <authorList>
            <person name="Xu B."/>
            <person name="Hu B."/>
            <person name="Wang J."/>
            <person name="Zhu Y."/>
            <person name="Huang L."/>
            <person name="Du W."/>
            <person name="Huang Y."/>
        </authorList>
    </citation>
    <scope>NUCLEOTIDE SEQUENCE [LARGE SCALE GENOMIC DNA]</scope>
    <source>
        <strain evidence="2 3">IO3-P2-C2</strain>
    </source>
</reference>
<dbReference type="GO" id="GO:0047372">
    <property type="term" value="F:monoacylglycerol lipase activity"/>
    <property type="evidence" value="ECO:0007669"/>
    <property type="project" value="TreeGrafter"/>
</dbReference>
<gene>
    <name evidence="2" type="ORF">CIL03_19045</name>
</gene>
<dbReference type="EMBL" id="NPMS01000017">
    <property type="protein sequence ID" value="OZU87036.1"/>
    <property type="molecule type" value="Genomic_DNA"/>
</dbReference>
<comment type="caution">
    <text evidence="2">The sequence shown here is derived from an EMBL/GenBank/DDBJ whole genome shotgun (WGS) entry which is preliminary data.</text>
</comment>
<evidence type="ECO:0000259" key="1">
    <source>
        <dbReference type="Pfam" id="PF08386"/>
    </source>
</evidence>
<protein>
    <recommendedName>
        <fullName evidence="1">Peptidase S33 tripeptidyl aminopeptidase-like C-terminal domain-containing protein</fullName>
    </recommendedName>
</protein>
<dbReference type="AlphaFoldDB" id="A0A265N6R3"/>
<dbReference type="OrthoDB" id="9808398at2"/>
<dbReference type="SUPFAM" id="SSF53474">
    <property type="entry name" value="alpha/beta-Hydrolases"/>
    <property type="match status" value="1"/>
</dbReference>
<dbReference type="PANTHER" id="PTHR43798">
    <property type="entry name" value="MONOACYLGLYCEROL LIPASE"/>
    <property type="match status" value="1"/>
</dbReference>
<dbReference type="GO" id="GO:0046464">
    <property type="term" value="P:acylglycerol catabolic process"/>
    <property type="evidence" value="ECO:0007669"/>
    <property type="project" value="TreeGrafter"/>
</dbReference>
<name>A0A265N6R3_9BACI</name>
<dbReference type="GO" id="GO:0016020">
    <property type="term" value="C:membrane"/>
    <property type="evidence" value="ECO:0007669"/>
    <property type="project" value="TreeGrafter"/>
</dbReference>
<feature type="domain" description="Peptidase S33 tripeptidyl aminopeptidase-like C-terminal" evidence="1">
    <location>
        <begin position="20"/>
        <end position="97"/>
    </location>
</feature>
<dbReference type="RefSeq" id="WP_094887457.1">
    <property type="nucleotide sequence ID" value="NZ_NPMS01000017.1"/>
</dbReference>
<dbReference type="Pfam" id="PF08386">
    <property type="entry name" value="Abhydrolase_4"/>
    <property type="match status" value="1"/>
</dbReference>
<organism evidence="2 3">
    <name type="scientific">Virgibacillus indicus</name>
    <dbReference type="NCBI Taxonomy" id="2024554"/>
    <lineage>
        <taxon>Bacteria</taxon>
        <taxon>Bacillati</taxon>
        <taxon>Bacillota</taxon>
        <taxon>Bacilli</taxon>
        <taxon>Bacillales</taxon>
        <taxon>Bacillaceae</taxon>
        <taxon>Virgibacillus</taxon>
    </lineage>
</organism>
<dbReference type="InterPro" id="IPR013595">
    <property type="entry name" value="Pept_S33_TAP-like_C"/>
</dbReference>
<dbReference type="Proteomes" id="UP000216498">
    <property type="component" value="Unassembled WGS sequence"/>
</dbReference>
<proteinExistence type="predicted"/>
<sequence>MNQKQVESSDQVQEAQLQALAKWGVQDSNQKYDWLQKITQPVLVTNGVQDVMVPTENSYILTENLPNAQLIIYPDSGHGHLFQYPEQFAKHVNQFLDSK</sequence>
<dbReference type="PANTHER" id="PTHR43798:SF5">
    <property type="entry name" value="MONOACYLGLYCEROL LIPASE ABHD6"/>
    <property type="match status" value="1"/>
</dbReference>
<accession>A0A265N6R3</accession>
<dbReference type="InterPro" id="IPR050266">
    <property type="entry name" value="AB_hydrolase_sf"/>
</dbReference>
<evidence type="ECO:0000313" key="2">
    <source>
        <dbReference type="EMBL" id="OZU87036.1"/>
    </source>
</evidence>